<dbReference type="Pfam" id="PF05656">
    <property type="entry name" value="DUF805"/>
    <property type="match status" value="1"/>
</dbReference>
<feature type="transmembrane region" description="Helical" evidence="1">
    <location>
        <begin position="98"/>
        <end position="123"/>
    </location>
</feature>
<organism evidence="2 3">
    <name type="scientific">Sulfitobacter sabulilitoris</name>
    <dbReference type="NCBI Taxonomy" id="2562655"/>
    <lineage>
        <taxon>Bacteria</taxon>
        <taxon>Pseudomonadati</taxon>
        <taxon>Pseudomonadota</taxon>
        <taxon>Alphaproteobacteria</taxon>
        <taxon>Rhodobacterales</taxon>
        <taxon>Roseobacteraceae</taxon>
        <taxon>Sulfitobacter</taxon>
    </lineage>
</organism>
<dbReference type="InterPro" id="IPR008523">
    <property type="entry name" value="DUF805"/>
</dbReference>
<dbReference type="OrthoDB" id="9812349at2"/>
<feature type="transmembrane region" description="Helical" evidence="1">
    <location>
        <begin position="69"/>
        <end position="86"/>
    </location>
</feature>
<dbReference type="PANTHER" id="PTHR34980:SF2">
    <property type="entry name" value="INNER MEMBRANE PROTEIN YHAH-RELATED"/>
    <property type="match status" value="1"/>
</dbReference>
<accession>A0A5S3Q4I3</accession>
<dbReference type="Proteomes" id="UP000309550">
    <property type="component" value="Unassembled WGS sequence"/>
</dbReference>
<keyword evidence="1" id="KW-0812">Transmembrane</keyword>
<evidence type="ECO:0000313" key="2">
    <source>
        <dbReference type="EMBL" id="TMM51592.1"/>
    </source>
</evidence>
<protein>
    <submittedName>
        <fullName evidence="2">DUF805 domain-containing protein</fullName>
    </submittedName>
</protein>
<dbReference type="AlphaFoldDB" id="A0A5S3Q4I3"/>
<keyword evidence="1" id="KW-0472">Membrane</keyword>
<keyword evidence="1" id="KW-1133">Transmembrane helix</keyword>
<dbReference type="PANTHER" id="PTHR34980">
    <property type="entry name" value="INNER MEMBRANE PROTEIN-RELATED-RELATED"/>
    <property type="match status" value="1"/>
</dbReference>
<gene>
    <name evidence="2" type="ORF">FDT80_12590</name>
</gene>
<comment type="caution">
    <text evidence="2">The sequence shown here is derived from an EMBL/GenBank/DDBJ whole genome shotgun (WGS) entry which is preliminary data.</text>
</comment>
<dbReference type="EMBL" id="VANS01000003">
    <property type="protein sequence ID" value="TMM51592.1"/>
    <property type="molecule type" value="Genomic_DNA"/>
</dbReference>
<sequence length="177" mass="18734">MTFTKSVRTCFRKYFTFSGRASRSEYWWFILFLLLGGVVANVVDSAVFGFGQIATAPGAAAVDAGNGPVSGLFSLATLIPSLSAGWRRMHDTGRSGLYLLYPIIVMIGVTMFLGLLGGFTAVLTGDLGAIIAGAGGLVLAMATIILVLSPLIVLWWLTRPSHPGQNAYGPNPHEVSP</sequence>
<name>A0A5S3Q4I3_9RHOB</name>
<evidence type="ECO:0000313" key="3">
    <source>
        <dbReference type="Proteomes" id="UP000309550"/>
    </source>
</evidence>
<keyword evidence="3" id="KW-1185">Reference proteome</keyword>
<dbReference type="GO" id="GO:0005886">
    <property type="term" value="C:plasma membrane"/>
    <property type="evidence" value="ECO:0007669"/>
    <property type="project" value="TreeGrafter"/>
</dbReference>
<evidence type="ECO:0000256" key="1">
    <source>
        <dbReference type="SAM" id="Phobius"/>
    </source>
</evidence>
<proteinExistence type="predicted"/>
<reference evidence="2 3" key="1">
    <citation type="submission" date="2019-05" db="EMBL/GenBank/DDBJ databases">
        <title>Sulfitobacter sabulilitoris sp. nov., isolated from a marine sand.</title>
        <authorList>
            <person name="Yoon J.-H."/>
        </authorList>
    </citation>
    <scope>NUCLEOTIDE SEQUENCE [LARGE SCALE GENOMIC DNA]</scope>
    <source>
        <strain evidence="2 3">HSMS-29</strain>
    </source>
</reference>
<dbReference type="RefSeq" id="WP_138662667.1">
    <property type="nucleotide sequence ID" value="NZ_VANS01000003.1"/>
</dbReference>
<feature type="transmembrane region" description="Helical" evidence="1">
    <location>
        <begin position="129"/>
        <end position="157"/>
    </location>
</feature>